<gene>
    <name evidence="12" type="ORF">JW613_23950</name>
</gene>
<keyword evidence="5 10" id="KW-0812">Transmembrane</keyword>
<feature type="transmembrane region" description="Helical" evidence="10">
    <location>
        <begin position="128"/>
        <end position="149"/>
    </location>
</feature>
<feature type="transmembrane region" description="Helical" evidence="10">
    <location>
        <begin position="367"/>
        <end position="388"/>
    </location>
</feature>
<evidence type="ECO:0000256" key="4">
    <source>
        <dbReference type="ARBA" id="ARBA00022475"/>
    </source>
</evidence>
<evidence type="ECO:0000313" key="12">
    <source>
        <dbReference type="EMBL" id="MBO8201325.1"/>
    </source>
</evidence>
<protein>
    <submittedName>
        <fullName evidence="12">Amino acid permease</fullName>
    </submittedName>
</protein>
<evidence type="ECO:0000256" key="9">
    <source>
        <dbReference type="SAM" id="MobiDB-lite"/>
    </source>
</evidence>
<evidence type="ECO:0000259" key="11">
    <source>
        <dbReference type="Pfam" id="PF00324"/>
    </source>
</evidence>
<keyword evidence="3" id="KW-0813">Transport</keyword>
<feature type="transmembrane region" description="Helical" evidence="10">
    <location>
        <begin position="161"/>
        <end position="181"/>
    </location>
</feature>
<dbReference type="InterPro" id="IPR004841">
    <property type="entry name" value="AA-permease/SLC12A_dom"/>
</dbReference>
<reference evidence="12 13" key="1">
    <citation type="submission" date="2021-02" db="EMBL/GenBank/DDBJ databases">
        <title>Streptomyces spirodelae sp. nov., isolated from duckweed.</title>
        <authorList>
            <person name="Saimee Y."/>
            <person name="Duangmal K."/>
        </authorList>
    </citation>
    <scope>NUCLEOTIDE SEQUENCE [LARGE SCALE GENOMIC DNA]</scope>
    <source>
        <strain evidence="12 13">DSM 42105</strain>
    </source>
</reference>
<feature type="transmembrane region" description="Helical" evidence="10">
    <location>
        <begin position="440"/>
        <end position="457"/>
    </location>
</feature>
<dbReference type="EMBL" id="JAFFZM010000015">
    <property type="protein sequence ID" value="MBO8201325.1"/>
    <property type="molecule type" value="Genomic_DNA"/>
</dbReference>
<feature type="transmembrane region" description="Helical" evidence="10">
    <location>
        <begin position="463"/>
        <end position="481"/>
    </location>
</feature>
<comment type="similarity">
    <text evidence="2">Belongs to the amino acid-polyamine-organocation (APC) superfamily. Amino acid transporter (AAT) (TC 2.A.3.1) family.</text>
</comment>
<feature type="domain" description="Amino acid permease/ SLC12A" evidence="11">
    <location>
        <begin position="50"/>
        <end position="457"/>
    </location>
</feature>
<feature type="transmembrane region" description="Helical" evidence="10">
    <location>
        <begin position="187"/>
        <end position="209"/>
    </location>
</feature>
<proteinExistence type="inferred from homology"/>
<dbReference type="RefSeq" id="WP_209213010.1">
    <property type="nucleotide sequence ID" value="NZ_JAFFZM010000015.1"/>
</dbReference>
<evidence type="ECO:0000313" key="13">
    <source>
        <dbReference type="Proteomes" id="UP000721954"/>
    </source>
</evidence>
<feature type="region of interest" description="Disordered" evidence="9">
    <location>
        <begin position="495"/>
        <end position="518"/>
    </location>
</feature>
<dbReference type="PROSITE" id="PS00218">
    <property type="entry name" value="AMINO_ACID_PERMEASE_1"/>
    <property type="match status" value="1"/>
</dbReference>
<evidence type="ECO:0000256" key="7">
    <source>
        <dbReference type="ARBA" id="ARBA00022989"/>
    </source>
</evidence>
<dbReference type="PANTHER" id="PTHR43495:SF1">
    <property type="entry name" value="L-ASPARAGINE PERMEASE"/>
    <property type="match status" value="1"/>
</dbReference>
<feature type="region of interest" description="Disordered" evidence="9">
    <location>
        <begin position="1"/>
        <end position="32"/>
    </location>
</feature>
<dbReference type="Proteomes" id="UP000721954">
    <property type="component" value="Unassembled WGS sequence"/>
</dbReference>
<evidence type="ECO:0000256" key="3">
    <source>
        <dbReference type="ARBA" id="ARBA00022448"/>
    </source>
</evidence>
<keyword evidence="7 10" id="KW-1133">Transmembrane helix</keyword>
<dbReference type="Pfam" id="PF00324">
    <property type="entry name" value="AA_permease"/>
    <property type="match status" value="1"/>
</dbReference>
<feature type="transmembrane region" description="Helical" evidence="10">
    <location>
        <begin position="49"/>
        <end position="66"/>
    </location>
</feature>
<evidence type="ECO:0000256" key="10">
    <source>
        <dbReference type="SAM" id="Phobius"/>
    </source>
</evidence>
<dbReference type="Gene3D" id="1.20.1740.10">
    <property type="entry name" value="Amino acid/polyamine transporter I"/>
    <property type="match status" value="1"/>
</dbReference>
<comment type="caution">
    <text evidence="12">The sequence shown here is derived from an EMBL/GenBank/DDBJ whole genome shotgun (WGS) entry which is preliminary data.</text>
</comment>
<feature type="transmembrane region" description="Helical" evidence="10">
    <location>
        <begin position="272"/>
        <end position="295"/>
    </location>
</feature>
<sequence length="518" mass="55081">MAHGADTRADGATTESPVPPASAPAAAHRPTRGTLVREDGYASGLRNRQVQMIAVGGAIGTGLFLGTGERLRSAGPSLVVVFAVTGLFAFFIARAMGELVMHRPTSGSFVSYSRELLGGEKAAFVAGWVYFLHWICSGIAEITAVAVYLHYWSALRAIPQWTLALFALLVVLGANLISVRWFGEFEFWFALVKVAAIIAFLAVGCWLLAGRHPVQGHAGGPQLITDHGGMLPHGFVAALVVVQGVVFSYAAIEMVGITAGETKNPRTVIPKAINAVSWRIVVFYVGSVLLLVLLLPWSAYSGDESPFVTLMSRIGVPGAGQIMNFVVLTAALSSCNSGLYSTGRTLRSMGLAGSAPHFTTKMNSRHVPFGGILLTASCYLLGIALNYVVPERAFSIVLNFSAVTMIGTWAVIILCQLALRRRVREGRAKDGGFHLPGSPFTSYLTLAFLLLVVVLMASDGDIGTWTVACLPLIAAALWAGWHAVRHRVTALAAERHRAADEQGETPEPDDPTGAGPHP</sequence>
<name>A0ABS3Y172_9ACTN</name>
<feature type="transmembrane region" description="Helical" evidence="10">
    <location>
        <begin position="78"/>
        <end position="97"/>
    </location>
</feature>
<dbReference type="InterPro" id="IPR004840">
    <property type="entry name" value="Amino_acid_permease_CS"/>
</dbReference>
<keyword evidence="6" id="KW-0029">Amino-acid transport</keyword>
<evidence type="ECO:0000256" key="8">
    <source>
        <dbReference type="ARBA" id="ARBA00023136"/>
    </source>
</evidence>
<evidence type="ECO:0000256" key="5">
    <source>
        <dbReference type="ARBA" id="ARBA00022692"/>
    </source>
</evidence>
<feature type="compositionally biased region" description="Acidic residues" evidence="9">
    <location>
        <begin position="501"/>
        <end position="510"/>
    </location>
</feature>
<keyword evidence="4" id="KW-1003">Cell membrane</keyword>
<feature type="transmembrane region" description="Helical" evidence="10">
    <location>
        <begin position="230"/>
        <end position="252"/>
    </location>
</feature>
<dbReference type="PANTHER" id="PTHR43495">
    <property type="entry name" value="GABA PERMEASE"/>
    <property type="match status" value="1"/>
</dbReference>
<evidence type="ECO:0000256" key="6">
    <source>
        <dbReference type="ARBA" id="ARBA00022970"/>
    </source>
</evidence>
<accession>A0ABS3Y172</accession>
<dbReference type="PIRSF" id="PIRSF006060">
    <property type="entry name" value="AA_transporter"/>
    <property type="match status" value="1"/>
</dbReference>
<evidence type="ECO:0000256" key="2">
    <source>
        <dbReference type="ARBA" id="ARBA00008583"/>
    </source>
</evidence>
<keyword evidence="8 10" id="KW-0472">Membrane</keyword>
<comment type="subcellular location">
    <subcellularLocation>
        <location evidence="1">Cell membrane</location>
        <topology evidence="1">Multi-pass membrane protein</topology>
    </subcellularLocation>
</comment>
<dbReference type="GeneID" id="96261670"/>
<evidence type="ECO:0000256" key="1">
    <source>
        <dbReference type="ARBA" id="ARBA00004651"/>
    </source>
</evidence>
<keyword evidence="13" id="KW-1185">Reference proteome</keyword>
<organism evidence="12 13">
    <name type="scientific">Streptomyces smyrnaeus</name>
    <dbReference type="NCBI Taxonomy" id="1387713"/>
    <lineage>
        <taxon>Bacteria</taxon>
        <taxon>Bacillati</taxon>
        <taxon>Actinomycetota</taxon>
        <taxon>Actinomycetes</taxon>
        <taxon>Kitasatosporales</taxon>
        <taxon>Streptomycetaceae</taxon>
        <taxon>Streptomyces</taxon>
    </lineage>
</organism>
<feature type="transmembrane region" description="Helical" evidence="10">
    <location>
        <begin position="394"/>
        <end position="419"/>
    </location>
</feature>